<dbReference type="GO" id="GO:0005634">
    <property type="term" value="C:nucleus"/>
    <property type="evidence" value="ECO:0007669"/>
    <property type="project" value="TreeGrafter"/>
</dbReference>
<dbReference type="GO" id="GO:0031267">
    <property type="term" value="F:small GTPase binding"/>
    <property type="evidence" value="ECO:0007669"/>
    <property type="project" value="TreeGrafter"/>
</dbReference>
<keyword evidence="2" id="KW-0433">Leucine-rich repeat</keyword>
<name>A0AAU9JDY3_9CILI</name>
<evidence type="ECO:0000256" key="3">
    <source>
        <dbReference type="ARBA" id="ARBA00022737"/>
    </source>
</evidence>
<accession>A0AAU9JDY3</accession>
<dbReference type="Pfam" id="PF00560">
    <property type="entry name" value="LRR_1"/>
    <property type="match status" value="1"/>
</dbReference>
<dbReference type="GO" id="GO:0048471">
    <property type="term" value="C:perinuclear region of cytoplasm"/>
    <property type="evidence" value="ECO:0007669"/>
    <property type="project" value="TreeGrafter"/>
</dbReference>
<protein>
    <recommendedName>
        <fullName evidence="6">Ran GTPase-activating protein</fullName>
    </recommendedName>
</protein>
<dbReference type="PANTHER" id="PTHR24113:SF12">
    <property type="entry name" value="RAN GTPASE-ACTIVATING PROTEIN 1"/>
    <property type="match status" value="1"/>
</dbReference>
<evidence type="ECO:0008006" key="6">
    <source>
        <dbReference type="Google" id="ProtNLM"/>
    </source>
</evidence>
<evidence type="ECO:0000313" key="4">
    <source>
        <dbReference type="EMBL" id="CAG9322548.1"/>
    </source>
</evidence>
<evidence type="ECO:0000313" key="5">
    <source>
        <dbReference type="Proteomes" id="UP001162131"/>
    </source>
</evidence>
<dbReference type="SMART" id="SM00368">
    <property type="entry name" value="LRR_RI"/>
    <property type="match status" value="7"/>
</dbReference>
<dbReference type="InterPro" id="IPR032675">
    <property type="entry name" value="LRR_dom_sf"/>
</dbReference>
<comment type="caution">
    <text evidence="4">The sequence shown here is derived from an EMBL/GenBank/DDBJ whole genome shotgun (WGS) entry which is preliminary data.</text>
</comment>
<organism evidence="4 5">
    <name type="scientific">Blepharisma stoltei</name>
    <dbReference type="NCBI Taxonomy" id="1481888"/>
    <lineage>
        <taxon>Eukaryota</taxon>
        <taxon>Sar</taxon>
        <taxon>Alveolata</taxon>
        <taxon>Ciliophora</taxon>
        <taxon>Postciliodesmatophora</taxon>
        <taxon>Heterotrichea</taxon>
        <taxon>Heterotrichida</taxon>
        <taxon>Blepharismidae</taxon>
        <taxon>Blepharisma</taxon>
    </lineage>
</organism>
<proteinExistence type="predicted"/>
<dbReference type="InterPro" id="IPR001611">
    <property type="entry name" value="Leu-rich_rpt"/>
</dbReference>
<evidence type="ECO:0000256" key="2">
    <source>
        <dbReference type="ARBA" id="ARBA00022614"/>
    </source>
</evidence>
<dbReference type="GO" id="GO:0005829">
    <property type="term" value="C:cytosol"/>
    <property type="evidence" value="ECO:0007669"/>
    <property type="project" value="TreeGrafter"/>
</dbReference>
<dbReference type="AlphaFoldDB" id="A0AAU9JDY3"/>
<dbReference type="GO" id="GO:0006913">
    <property type="term" value="P:nucleocytoplasmic transport"/>
    <property type="evidence" value="ECO:0007669"/>
    <property type="project" value="TreeGrafter"/>
</dbReference>
<keyword evidence="1" id="KW-0343">GTPase activation</keyword>
<dbReference type="Gene3D" id="3.80.10.10">
    <property type="entry name" value="Ribonuclease Inhibitor"/>
    <property type="match status" value="1"/>
</dbReference>
<dbReference type="Proteomes" id="UP001162131">
    <property type="component" value="Unassembled WGS sequence"/>
</dbReference>
<sequence>MNLLFSKEEEFEEITVFEIPPVGKDYKTTEDIYDLCQTVKMNSQSITEIILGHNTYSDDVMEELAEAIQECSNITIANLSSIFREWDDFYTPKILDTLSRTLLGFRELEELDLSNNFLTVQAVDIVGFLLENTPTLKILRIDNNRLGAEGGVKLAESLKNSAELKLFVFSAENTKLEDAGIVSLSEVFGEMQSLREICVSKNDIKKQGIIALSKALVKNDELQILRIADNFISDPAAFSKLHGALKNLRFLSIIDVADCCLGNKGVGCLLDSLHPSENLLELHLEYNDLDDTQIGEILVNFILSKRYLEVLNLAGSNFDEETIEKIRKAAGKFDKELRIIIEENESKNDSFFDSCLDINENSLHHDFMYIC</sequence>
<dbReference type="PANTHER" id="PTHR24113">
    <property type="entry name" value="RAN GTPASE-ACTIVATING PROTEIN 1"/>
    <property type="match status" value="1"/>
</dbReference>
<dbReference type="InterPro" id="IPR027038">
    <property type="entry name" value="RanGap"/>
</dbReference>
<evidence type="ECO:0000256" key="1">
    <source>
        <dbReference type="ARBA" id="ARBA00022468"/>
    </source>
</evidence>
<dbReference type="SUPFAM" id="SSF52047">
    <property type="entry name" value="RNI-like"/>
    <property type="match status" value="1"/>
</dbReference>
<gene>
    <name evidence="4" type="ORF">BSTOLATCC_MIC31675</name>
</gene>
<keyword evidence="5" id="KW-1185">Reference proteome</keyword>
<keyword evidence="3" id="KW-0677">Repeat</keyword>
<dbReference type="GO" id="GO:0005096">
    <property type="term" value="F:GTPase activator activity"/>
    <property type="evidence" value="ECO:0007669"/>
    <property type="project" value="UniProtKB-KW"/>
</dbReference>
<dbReference type="Pfam" id="PF13516">
    <property type="entry name" value="LRR_6"/>
    <property type="match status" value="2"/>
</dbReference>
<reference evidence="4" key="1">
    <citation type="submission" date="2021-09" db="EMBL/GenBank/DDBJ databases">
        <authorList>
            <consortium name="AG Swart"/>
            <person name="Singh M."/>
            <person name="Singh A."/>
            <person name="Seah K."/>
            <person name="Emmerich C."/>
        </authorList>
    </citation>
    <scope>NUCLEOTIDE SEQUENCE</scope>
    <source>
        <strain evidence="4">ATCC30299</strain>
    </source>
</reference>
<dbReference type="EMBL" id="CAJZBQ010000032">
    <property type="protein sequence ID" value="CAG9322548.1"/>
    <property type="molecule type" value="Genomic_DNA"/>
</dbReference>